<evidence type="ECO:0000256" key="4">
    <source>
        <dbReference type="ARBA" id="ARBA00022692"/>
    </source>
</evidence>
<keyword evidence="2 7" id="KW-0813">Transport</keyword>
<dbReference type="CDD" id="cd06261">
    <property type="entry name" value="TM_PBP2"/>
    <property type="match status" value="1"/>
</dbReference>
<feature type="transmembrane region" description="Helical" evidence="7">
    <location>
        <begin position="144"/>
        <end position="166"/>
    </location>
</feature>
<dbReference type="PANTHER" id="PTHR43744:SF8">
    <property type="entry name" value="SN-GLYCEROL-3-PHOSPHATE TRANSPORT SYSTEM PERMEASE PROTEIN UGPE"/>
    <property type="match status" value="1"/>
</dbReference>
<dbReference type="Proteomes" id="UP000000719">
    <property type="component" value="Chromosome"/>
</dbReference>
<dbReference type="Pfam" id="PF00528">
    <property type="entry name" value="BPD_transp_1"/>
    <property type="match status" value="1"/>
</dbReference>
<dbReference type="Gene3D" id="1.10.3720.10">
    <property type="entry name" value="MetI-like"/>
    <property type="match status" value="1"/>
</dbReference>
<keyword evidence="3" id="KW-1003">Cell membrane</keyword>
<evidence type="ECO:0000256" key="3">
    <source>
        <dbReference type="ARBA" id="ARBA00022475"/>
    </source>
</evidence>
<sequence length="281" mass="31905">MNTKAFINKKKIKQIVIYTILIIFAVVNLYPILWMAINSCKTEQEITMNSFSFPNRLYLNNYFEAWKTAHLGNRFINSIIVSIVAMVVTVLLGALVSYFIARFQFKWKNILYVIFIFGMLVPIHGTLVPMFILMRKIGLINTRWALIFPYIGFNLPLTIFILVSYMKGLPTEVEEAAVVDGCGIFKIFWSFILPMSRPALATVSILNFIFNWNEFSFALVLINSDSLKTIPLGLASFAGKYSTNYGVQMAALTMVLIPIIIFYLIMEEHLIKGMSSGAVKG</sequence>
<dbReference type="KEGG" id="hor:Hore_13120"/>
<proteinExistence type="inferred from homology"/>
<evidence type="ECO:0000256" key="6">
    <source>
        <dbReference type="ARBA" id="ARBA00023136"/>
    </source>
</evidence>
<dbReference type="eggNOG" id="COG0395">
    <property type="taxonomic scope" value="Bacteria"/>
</dbReference>
<name>B8CXP3_HALOH</name>
<dbReference type="GO" id="GO:0055085">
    <property type="term" value="P:transmembrane transport"/>
    <property type="evidence" value="ECO:0007669"/>
    <property type="project" value="InterPro"/>
</dbReference>
<keyword evidence="4 7" id="KW-0812">Transmembrane</keyword>
<evidence type="ECO:0000256" key="2">
    <source>
        <dbReference type="ARBA" id="ARBA00022448"/>
    </source>
</evidence>
<organism evidence="9 10">
    <name type="scientific">Halothermothrix orenii (strain H 168 / OCM 544 / DSM 9562)</name>
    <dbReference type="NCBI Taxonomy" id="373903"/>
    <lineage>
        <taxon>Bacteria</taxon>
        <taxon>Bacillati</taxon>
        <taxon>Bacillota</taxon>
        <taxon>Clostridia</taxon>
        <taxon>Halanaerobiales</taxon>
        <taxon>Halothermotrichaceae</taxon>
        <taxon>Halothermothrix</taxon>
    </lineage>
</organism>
<feature type="transmembrane region" description="Helical" evidence="7">
    <location>
        <begin position="75"/>
        <end position="98"/>
    </location>
</feature>
<evidence type="ECO:0000256" key="5">
    <source>
        <dbReference type="ARBA" id="ARBA00022989"/>
    </source>
</evidence>
<evidence type="ECO:0000313" key="10">
    <source>
        <dbReference type="Proteomes" id="UP000000719"/>
    </source>
</evidence>
<dbReference type="EMBL" id="CP001098">
    <property type="protein sequence ID" value="ACL70062.1"/>
    <property type="molecule type" value="Genomic_DNA"/>
</dbReference>
<accession>B8CXP3</accession>
<dbReference type="PANTHER" id="PTHR43744">
    <property type="entry name" value="ABC TRANSPORTER PERMEASE PROTEIN MG189-RELATED-RELATED"/>
    <property type="match status" value="1"/>
</dbReference>
<keyword evidence="10" id="KW-1185">Reference proteome</keyword>
<evidence type="ECO:0000313" key="9">
    <source>
        <dbReference type="EMBL" id="ACL70062.1"/>
    </source>
</evidence>
<dbReference type="PROSITE" id="PS50928">
    <property type="entry name" value="ABC_TM1"/>
    <property type="match status" value="1"/>
</dbReference>
<comment type="subcellular location">
    <subcellularLocation>
        <location evidence="1 7">Cell membrane</location>
        <topology evidence="1 7">Multi-pass membrane protein</topology>
    </subcellularLocation>
</comment>
<feature type="domain" description="ABC transmembrane type-1" evidence="8">
    <location>
        <begin position="75"/>
        <end position="266"/>
    </location>
</feature>
<dbReference type="STRING" id="373903.Hore_13120"/>
<keyword evidence="5 7" id="KW-1133">Transmembrane helix</keyword>
<evidence type="ECO:0000259" key="8">
    <source>
        <dbReference type="PROSITE" id="PS50928"/>
    </source>
</evidence>
<dbReference type="HOGENOM" id="CLU_016047_1_2_9"/>
<evidence type="ECO:0000256" key="7">
    <source>
        <dbReference type="RuleBase" id="RU363032"/>
    </source>
</evidence>
<keyword evidence="6 7" id="KW-0472">Membrane</keyword>
<dbReference type="InterPro" id="IPR000515">
    <property type="entry name" value="MetI-like"/>
</dbReference>
<protein>
    <submittedName>
        <fullName evidence="9">Binding-protein-dependent transport systems inner membrane component</fullName>
    </submittedName>
</protein>
<dbReference type="RefSeq" id="WP_012636246.1">
    <property type="nucleotide sequence ID" value="NC_011899.1"/>
</dbReference>
<dbReference type="AlphaFoldDB" id="B8CXP3"/>
<comment type="similarity">
    <text evidence="7">Belongs to the binding-protein-dependent transport system permease family.</text>
</comment>
<gene>
    <name evidence="9" type="ordered locus">Hore_13120</name>
</gene>
<reference evidence="9 10" key="1">
    <citation type="journal article" date="2009" name="PLoS ONE">
        <title>Genome analysis of the anaerobic thermohalophilic bacterium Halothermothrix orenii.</title>
        <authorList>
            <person name="Mavromatis K."/>
            <person name="Ivanova N."/>
            <person name="Anderson I."/>
            <person name="Lykidis A."/>
            <person name="Hooper S.D."/>
            <person name="Sun H."/>
            <person name="Kunin V."/>
            <person name="Lapidus A."/>
            <person name="Hugenholtz P."/>
            <person name="Patel B."/>
            <person name="Kyrpides N.C."/>
        </authorList>
    </citation>
    <scope>NUCLEOTIDE SEQUENCE [LARGE SCALE GENOMIC DNA]</scope>
    <source>
        <strain evidence="10">H 168 / OCM 544 / DSM 9562</strain>
    </source>
</reference>
<feature type="transmembrane region" description="Helical" evidence="7">
    <location>
        <begin position="245"/>
        <end position="266"/>
    </location>
</feature>
<evidence type="ECO:0000256" key="1">
    <source>
        <dbReference type="ARBA" id="ARBA00004651"/>
    </source>
</evidence>
<dbReference type="SUPFAM" id="SSF161098">
    <property type="entry name" value="MetI-like"/>
    <property type="match status" value="1"/>
</dbReference>
<dbReference type="InterPro" id="IPR035906">
    <property type="entry name" value="MetI-like_sf"/>
</dbReference>
<dbReference type="GO" id="GO:0005886">
    <property type="term" value="C:plasma membrane"/>
    <property type="evidence" value="ECO:0007669"/>
    <property type="project" value="UniProtKB-SubCell"/>
</dbReference>
<feature type="transmembrane region" description="Helical" evidence="7">
    <location>
        <begin position="110"/>
        <end position="132"/>
    </location>
</feature>
<feature type="transmembrane region" description="Helical" evidence="7">
    <location>
        <begin position="15"/>
        <end position="37"/>
    </location>
</feature>